<evidence type="ECO:0000313" key="3">
    <source>
        <dbReference type="Proteomes" id="UP000318453"/>
    </source>
</evidence>
<dbReference type="EMBL" id="CP042326">
    <property type="protein sequence ID" value="QDZ41497.1"/>
    <property type="molecule type" value="Genomic_DNA"/>
</dbReference>
<dbReference type="AlphaFoldDB" id="A0A5B8NR88"/>
<protein>
    <submittedName>
        <fullName evidence="2">Helix-turn-helix transcriptional regulator</fullName>
    </submittedName>
</protein>
<reference evidence="2" key="1">
    <citation type="submission" date="2019-08" db="EMBL/GenBank/DDBJ databases">
        <title>Carotenoids and Carotenoid Binding Proteins in the Halophilic Cyanobacterium Euhalothece sp. ZM00.</title>
        <authorList>
            <person name="Cho S.M."/>
            <person name="Song J.Y."/>
            <person name="Park Y.-I."/>
        </authorList>
    </citation>
    <scope>NUCLEOTIDE SEQUENCE [LARGE SCALE GENOMIC DNA]</scope>
    <source>
        <strain evidence="2">Z-M001</strain>
    </source>
</reference>
<dbReference type="Gene3D" id="1.10.260.40">
    <property type="entry name" value="lambda repressor-like DNA-binding domains"/>
    <property type="match status" value="1"/>
</dbReference>
<feature type="domain" description="HTH cro/C1-type" evidence="1">
    <location>
        <begin position="10"/>
        <end position="53"/>
    </location>
</feature>
<dbReference type="Proteomes" id="UP000318453">
    <property type="component" value="Chromosome"/>
</dbReference>
<dbReference type="InterPro" id="IPR010982">
    <property type="entry name" value="Lambda_DNA-bd_dom_sf"/>
</dbReference>
<sequence length="177" mass="20060">MVEVKISNFKQLSQQAGVSEKQILHLRRGKIKQMRLEVLLALASTLSISLEELVRQFSPESISPSREKQSSREKFELESLEILESWLLQWPTAVSAIAQNPDLPAQRVIKLLNPVEKLIQSWGVSKIGQVGEEMPYNPQKHQLLSGNVTAGETVRVRYVGYQKGNKLLYRAKVEPID</sequence>
<dbReference type="KEGG" id="enn:FRE64_09665"/>
<dbReference type="OrthoDB" id="582213at2"/>
<name>A0A5B8NR88_9CHRO</name>
<accession>A0A5B8NR88</accession>
<keyword evidence="3" id="KW-1185">Reference proteome</keyword>
<dbReference type="PROSITE" id="PS50943">
    <property type="entry name" value="HTH_CROC1"/>
    <property type="match status" value="1"/>
</dbReference>
<evidence type="ECO:0000313" key="2">
    <source>
        <dbReference type="EMBL" id="QDZ41497.1"/>
    </source>
</evidence>
<dbReference type="InterPro" id="IPR001387">
    <property type="entry name" value="Cro/C1-type_HTH"/>
</dbReference>
<dbReference type="SUPFAM" id="SSF47413">
    <property type="entry name" value="lambda repressor-like DNA-binding domains"/>
    <property type="match status" value="1"/>
</dbReference>
<proteinExistence type="predicted"/>
<dbReference type="Pfam" id="PF13443">
    <property type="entry name" value="HTH_26"/>
    <property type="match status" value="1"/>
</dbReference>
<evidence type="ECO:0000259" key="1">
    <source>
        <dbReference type="PROSITE" id="PS50943"/>
    </source>
</evidence>
<organism evidence="2 3">
    <name type="scientific">Euhalothece natronophila Z-M001</name>
    <dbReference type="NCBI Taxonomy" id="522448"/>
    <lineage>
        <taxon>Bacteria</taxon>
        <taxon>Bacillati</taxon>
        <taxon>Cyanobacteriota</taxon>
        <taxon>Cyanophyceae</taxon>
        <taxon>Oscillatoriophycideae</taxon>
        <taxon>Chroococcales</taxon>
        <taxon>Halothecacae</taxon>
        <taxon>Halothece cluster</taxon>
        <taxon>Euhalothece</taxon>
    </lineage>
</organism>
<gene>
    <name evidence="2" type="ORF">FRE64_09665</name>
</gene>
<dbReference type="GO" id="GO:0003677">
    <property type="term" value="F:DNA binding"/>
    <property type="evidence" value="ECO:0007669"/>
    <property type="project" value="InterPro"/>
</dbReference>